<dbReference type="InterPro" id="IPR043502">
    <property type="entry name" value="DNA/RNA_pol_sf"/>
</dbReference>
<dbReference type="Proteomes" id="UP000683360">
    <property type="component" value="Unassembled WGS sequence"/>
</dbReference>
<dbReference type="GO" id="GO:0015074">
    <property type="term" value="P:DNA integration"/>
    <property type="evidence" value="ECO:0007669"/>
    <property type="project" value="InterPro"/>
</dbReference>
<dbReference type="Gene3D" id="1.10.150.130">
    <property type="match status" value="1"/>
</dbReference>
<dbReference type="SUPFAM" id="SSF56349">
    <property type="entry name" value="DNA breaking-rejoining enzymes"/>
    <property type="match status" value="1"/>
</dbReference>
<dbReference type="InterPro" id="IPR010998">
    <property type="entry name" value="Integrase_recombinase_N"/>
</dbReference>
<proteinExistence type="predicted"/>
<organism evidence="4 5">
    <name type="scientific">Mytilus edulis</name>
    <name type="common">Blue mussel</name>
    <dbReference type="NCBI Taxonomy" id="6550"/>
    <lineage>
        <taxon>Eukaryota</taxon>
        <taxon>Metazoa</taxon>
        <taxon>Spiralia</taxon>
        <taxon>Lophotrochozoa</taxon>
        <taxon>Mollusca</taxon>
        <taxon>Bivalvia</taxon>
        <taxon>Autobranchia</taxon>
        <taxon>Pteriomorphia</taxon>
        <taxon>Mytilida</taxon>
        <taxon>Mytiloidea</taxon>
        <taxon>Mytilidae</taxon>
        <taxon>Mytilinae</taxon>
        <taxon>Mytilus</taxon>
    </lineage>
</organism>
<dbReference type="AlphaFoldDB" id="A0A8S3RX77"/>
<dbReference type="GO" id="GO:0003677">
    <property type="term" value="F:DNA binding"/>
    <property type="evidence" value="ECO:0007669"/>
    <property type="project" value="UniProtKB-KW"/>
</dbReference>
<evidence type="ECO:0000256" key="1">
    <source>
        <dbReference type="ARBA" id="ARBA00023125"/>
    </source>
</evidence>
<dbReference type="InterPro" id="IPR052925">
    <property type="entry name" value="Phage_Integrase-like_Recomb"/>
</dbReference>
<evidence type="ECO:0000313" key="4">
    <source>
        <dbReference type="EMBL" id="CAG2213382.1"/>
    </source>
</evidence>
<evidence type="ECO:0000256" key="2">
    <source>
        <dbReference type="ARBA" id="ARBA00023172"/>
    </source>
</evidence>
<dbReference type="GO" id="GO:0006310">
    <property type="term" value="P:DNA recombination"/>
    <property type="evidence" value="ECO:0007669"/>
    <property type="project" value="UniProtKB-KW"/>
</dbReference>
<dbReference type="InterPro" id="IPR011010">
    <property type="entry name" value="DNA_brk_join_enz"/>
</dbReference>
<dbReference type="InterPro" id="IPR004107">
    <property type="entry name" value="Integrase_SAM-like_N"/>
</dbReference>
<dbReference type="EMBL" id="CAJPWZ010001349">
    <property type="protein sequence ID" value="CAG2213382.1"/>
    <property type="molecule type" value="Genomic_DNA"/>
</dbReference>
<feature type="domain" description="Integrase SAM-like N-terminal" evidence="3">
    <location>
        <begin position="198"/>
        <end position="274"/>
    </location>
</feature>
<accession>A0A8S3RX77</accession>
<dbReference type="PANTHER" id="PTHR34605:SF3">
    <property type="entry name" value="P CELL-TYPE AGGLUTINATION PROTEIN MAP4-LIKE-RELATED"/>
    <property type="match status" value="1"/>
</dbReference>
<dbReference type="SUPFAM" id="SSF47823">
    <property type="entry name" value="lambda integrase-like, N-terminal domain"/>
    <property type="match status" value="1"/>
</dbReference>
<gene>
    <name evidence="4" type="ORF">MEDL_27278</name>
</gene>
<keyword evidence="2" id="KW-0233">DNA recombination</keyword>
<keyword evidence="5" id="KW-1185">Reference proteome</keyword>
<evidence type="ECO:0000259" key="3">
    <source>
        <dbReference type="Pfam" id="PF13495"/>
    </source>
</evidence>
<dbReference type="InterPro" id="IPR013762">
    <property type="entry name" value="Integrase-like_cat_sf"/>
</dbReference>
<name>A0A8S3RX77_MYTED</name>
<protein>
    <recommendedName>
        <fullName evidence="3">Integrase SAM-like N-terminal domain-containing protein</fullName>
    </recommendedName>
</protein>
<dbReference type="Pfam" id="PF13495">
    <property type="entry name" value="Phage_int_SAM_4"/>
    <property type="match status" value="1"/>
</dbReference>
<comment type="caution">
    <text evidence="4">The sequence shown here is derived from an EMBL/GenBank/DDBJ whole genome shotgun (WGS) entry which is preliminary data.</text>
</comment>
<dbReference type="SUPFAM" id="SSF56672">
    <property type="entry name" value="DNA/RNA polymerases"/>
    <property type="match status" value="1"/>
</dbReference>
<sequence length="534" mass="59914">MVNLPTPVKLVMLSKYLKLYDPELREFLINGFTKGFKLGANGENISFLTCKNHQSALDKPEIVTEKIEKEIKKGRYRGPFNSPPFPNFICSPLGLVPKKEAGQYRVIHDLSFPKGNSVNSSIPAEYTSVSYENIENVIHLVQSQGHKALMARADVENAFRLLPINPEDYHFLGFTWNESAPDCPMVVSKTDNSSSAIFNSVVAKLFTASLSDATHKSYSRTINSYLQFCEKYYAECRPFPSSHILLSHFIANLFLRNYSPSTIATHISALSFVHKSNSWPDPTDMFVIHKILKGVQNLKGKNDPRLPITKDILIKLIDSLPCVIVNVDNQLALKAMFLLAFYALLRVGEISTKSGSNTKQVLQVGDISFDRENSTLKGMSLTMTYYKHSDLHPKTIYIPIFADNITCPVIHVHHYLSQFGHSSGPLFQFKSGAPVARSYFTTSLKSALSFIGLDTRYYKAHSFGIGAATSAAARGIPHSVIQGMGRWKSSGFMKYIRMQNFKVIYCTTLGQHCLPKHLSINYLISVINNQCMFY</sequence>
<dbReference type="PANTHER" id="PTHR34605">
    <property type="entry name" value="PHAGE_INTEGRASE DOMAIN-CONTAINING PROTEIN"/>
    <property type="match status" value="1"/>
</dbReference>
<keyword evidence="1" id="KW-0238">DNA-binding</keyword>
<dbReference type="Gene3D" id="1.10.443.10">
    <property type="entry name" value="Intergrase catalytic core"/>
    <property type="match status" value="1"/>
</dbReference>
<reference evidence="4" key="1">
    <citation type="submission" date="2021-03" db="EMBL/GenBank/DDBJ databases">
        <authorList>
            <person name="Bekaert M."/>
        </authorList>
    </citation>
    <scope>NUCLEOTIDE SEQUENCE</scope>
</reference>
<evidence type="ECO:0000313" key="5">
    <source>
        <dbReference type="Proteomes" id="UP000683360"/>
    </source>
</evidence>
<dbReference type="OrthoDB" id="6149526at2759"/>